<accession>X0WDP0</accession>
<evidence type="ECO:0000313" key="1">
    <source>
        <dbReference type="EMBL" id="GAG28760.1"/>
    </source>
</evidence>
<comment type="caution">
    <text evidence="1">The sequence shown here is derived from an EMBL/GenBank/DDBJ whole genome shotgun (WGS) entry which is preliminary data.</text>
</comment>
<sequence length="77" mass="8946">VALLKGYSQKRKLTDLEKEHLFEAIKFAVLERGLAFCLRFIEVSQDSTDQQFAQQSVFDLLKILKAAWFAKRLRNGE</sequence>
<dbReference type="AlphaFoldDB" id="X0WDP0"/>
<name>X0WDP0_9ZZZZ</name>
<gene>
    <name evidence="1" type="ORF">S01H1_73285</name>
</gene>
<proteinExistence type="predicted"/>
<reference evidence="1" key="1">
    <citation type="journal article" date="2014" name="Front. Microbiol.">
        <title>High frequency of phylogenetically diverse reductive dehalogenase-homologous genes in deep subseafloor sedimentary metagenomes.</title>
        <authorList>
            <person name="Kawai M."/>
            <person name="Futagami T."/>
            <person name="Toyoda A."/>
            <person name="Takaki Y."/>
            <person name="Nishi S."/>
            <person name="Hori S."/>
            <person name="Arai W."/>
            <person name="Tsubouchi T."/>
            <person name="Morono Y."/>
            <person name="Uchiyama I."/>
            <person name="Ito T."/>
            <person name="Fujiyama A."/>
            <person name="Inagaki F."/>
            <person name="Takami H."/>
        </authorList>
    </citation>
    <scope>NUCLEOTIDE SEQUENCE</scope>
    <source>
        <strain evidence="1">Expedition CK06-06</strain>
    </source>
</reference>
<dbReference type="EMBL" id="BARS01048959">
    <property type="protein sequence ID" value="GAG28760.1"/>
    <property type="molecule type" value="Genomic_DNA"/>
</dbReference>
<organism evidence="1">
    <name type="scientific">marine sediment metagenome</name>
    <dbReference type="NCBI Taxonomy" id="412755"/>
    <lineage>
        <taxon>unclassified sequences</taxon>
        <taxon>metagenomes</taxon>
        <taxon>ecological metagenomes</taxon>
    </lineage>
</organism>
<protein>
    <submittedName>
        <fullName evidence="1">Uncharacterized protein</fullName>
    </submittedName>
</protein>
<feature type="non-terminal residue" evidence="1">
    <location>
        <position position="1"/>
    </location>
</feature>